<dbReference type="EMBL" id="CM010634">
    <property type="protein sequence ID" value="RID54930.1"/>
    <property type="molecule type" value="Genomic_DNA"/>
</dbReference>
<organism evidence="2 3">
    <name type="scientific">Brassica campestris</name>
    <name type="common">Field mustard</name>
    <dbReference type="NCBI Taxonomy" id="3711"/>
    <lineage>
        <taxon>Eukaryota</taxon>
        <taxon>Viridiplantae</taxon>
        <taxon>Streptophyta</taxon>
        <taxon>Embryophyta</taxon>
        <taxon>Tracheophyta</taxon>
        <taxon>Spermatophyta</taxon>
        <taxon>Magnoliopsida</taxon>
        <taxon>eudicotyledons</taxon>
        <taxon>Gunneridae</taxon>
        <taxon>Pentapetalae</taxon>
        <taxon>rosids</taxon>
        <taxon>malvids</taxon>
        <taxon>Brassicales</taxon>
        <taxon>Brassicaceae</taxon>
        <taxon>Brassiceae</taxon>
        <taxon>Brassica</taxon>
    </lineage>
</organism>
<evidence type="ECO:0000313" key="3">
    <source>
        <dbReference type="Proteomes" id="UP000264353"/>
    </source>
</evidence>
<protein>
    <submittedName>
        <fullName evidence="2">Uncharacterized protein</fullName>
    </submittedName>
</protein>
<dbReference type="AlphaFoldDB" id="A0A397YV93"/>
<name>A0A397YV93_BRACM</name>
<evidence type="ECO:0000256" key="1">
    <source>
        <dbReference type="SAM" id="Coils"/>
    </source>
</evidence>
<dbReference type="InterPro" id="IPR039301">
    <property type="entry name" value="Sip5/DA2"/>
</dbReference>
<reference evidence="2 3" key="1">
    <citation type="submission" date="2018-06" db="EMBL/GenBank/DDBJ databases">
        <title>WGS assembly of Brassica rapa FPsc.</title>
        <authorList>
            <person name="Bowman J."/>
            <person name="Kohchi T."/>
            <person name="Yamato K."/>
            <person name="Jenkins J."/>
            <person name="Shu S."/>
            <person name="Ishizaki K."/>
            <person name="Yamaoka S."/>
            <person name="Nishihama R."/>
            <person name="Nakamura Y."/>
            <person name="Berger F."/>
            <person name="Adam C."/>
            <person name="Aki S."/>
            <person name="Althoff F."/>
            <person name="Araki T."/>
            <person name="Arteaga-Vazquez M."/>
            <person name="Balasubrmanian S."/>
            <person name="Bauer D."/>
            <person name="Boehm C."/>
            <person name="Briginshaw L."/>
            <person name="Caballero-Perez J."/>
            <person name="Catarino B."/>
            <person name="Chen F."/>
            <person name="Chiyoda S."/>
            <person name="Chovatia M."/>
            <person name="Davies K."/>
            <person name="Delmans M."/>
            <person name="Demura T."/>
            <person name="Dierschke T."/>
            <person name="Dolan L."/>
            <person name="Dorantes-Acosta A."/>
            <person name="Eklund D."/>
            <person name="Florent S."/>
            <person name="Flores-Sandoval E."/>
            <person name="Fujiyama A."/>
            <person name="Fukuzawa H."/>
            <person name="Galik B."/>
            <person name="Grimanelli D."/>
            <person name="Grimwood J."/>
            <person name="Grossniklaus U."/>
            <person name="Hamada T."/>
            <person name="Haseloff J."/>
            <person name="Hetherington A."/>
            <person name="Higo A."/>
            <person name="Hirakawa Y."/>
            <person name="Hundley H."/>
            <person name="Ikeda Y."/>
            <person name="Inoue K."/>
            <person name="Inoue S."/>
            <person name="Ishida S."/>
            <person name="Jia Q."/>
            <person name="Kakita M."/>
            <person name="Kanazawa T."/>
            <person name="Kawai Y."/>
            <person name="Kawashima T."/>
            <person name="Kennedy M."/>
            <person name="Kinose K."/>
            <person name="Kinoshita T."/>
            <person name="Kohara Y."/>
            <person name="Koide E."/>
            <person name="Komatsu K."/>
            <person name="Kopischke S."/>
            <person name="Kubo M."/>
            <person name="Kyozuka J."/>
            <person name="Lagercrantz U."/>
            <person name="Lin S."/>
            <person name="Lindquist E."/>
            <person name="Lipzen A."/>
            <person name="Lu C."/>
            <person name="Luna E."/>
            <person name="Martienssen R."/>
            <person name="Minamino N."/>
            <person name="Mizutani M."/>
            <person name="Mizutani M."/>
            <person name="Mochizuki N."/>
            <person name="Monte I."/>
            <person name="Mosher R."/>
            <person name="Nagasaki H."/>
            <person name="Nakagami H."/>
            <person name="Naramoto S."/>
            <person name="Nishitani K."/>
            <person name="Ohtani M."/>
            <person name="Okamoto T."/>
            <person name="Okumura M."/>
            <person name="Phillips J."/>
            <person name="Pollak B."/>
            <person name="Reinders A."/>
            <person name="Roevekamp M."/>
            <person name="Sano R."/>
            <person name="Sawa S."/>
            <person name="Schmid M."/>
            <person name="Shirakawa M."/>
            <person name="Solano R."/>
            <person name="Spunde A."/>
            <person name="Suetsugu N."/>
            <person name="Sugano S."/>
            <person name="Sugiyama A."/>
            <person name="Sun R."/>
            <person name="Suzuki Y."/>
            <person name="Takenaka M."/>
            <person name="Takezawa D."/>
            <person name="Tomogane H."/>
            <person name="Tsuzuki M."/>
            <person name="Ueda T."/>
            <person name="Umeda M."/>
            <person name="Ward J."/>
            <person name="Watanabe Y."/>
            <person name="Yazaki K."/>
            <person name="Yokoyama R."/>
            <person name="Yoshitake Y."/>
            <person name="Yotsui I."/>
            <person name="Zachgo S."/>
            <person name="Schmutz J."/>
        </authorList>
    </citation>
    <scope>NUCLEOTIDE SEQUENCE [LARGE SCALE GENOMIC DNA]</scope>
    <source>
        <strain evidence="3">cv. B-3</strain>
    </source>
</reference>
<dbReference type="Proteomes" id="UP000264353">
    <property type="component" value="Chromosome A7"/>
</dbReference>
<evidence type="ECO:0000313" key="2">
    <source>
        <dbReference type="EMBL" id="RID54930.1"/>
    </source>
</evidence>
<proteinExistence type="predicted"/>
<dbReference type="PANTHER" id="PTHR31315:SF15">
    <property type="entry name" value="E3 UBIQUITIN-PROTEIN LIGASE DA2"/>
    <property type="match status" value="1"/>
</dbReference>
<gene>
    <name evidence="2" type="ORF">BRARA_G02216</name>
</gene>
<feature type="coiled-coil region" evidence="1">
    <location>
        <begin position="55"/>
        <end position="82"/>
    </location>
</feature>
<dbReference type="PANTHER" id="PTHR31315">
    <property type="entry name" value="PROTEIN SIP5"/>
    <property type="match status" value="1"/>
</dbReference>
<keyword evidence="1" id="KW-0175">Coiled coil</keyword>
<sequence>MIIDFLQLVQCPSPPLSYNSARPTQCPFCKTPNYAVEYRGVKTKEEKSIEQVEEQRVIEARIRMMQNEKQDYEDKLQKRLELCSSSTSAITGEFEHCSAAELMVMEAIWLSNQETWMQSTSDTMFLCHHWWLPVVEPATPSLSSGGLACAIAALAERQKMVGKSSNHNHNVNVSSYNMLPGNYDIYYDIEQETDDIDNHCHNNHYHNSNEMGETRSNSYVSSYMNGESFHNFPPPPPRMMRAMAVSLAEVHATTTSAPTEVTWQ</sequence>
<accession>A0A397YV93</accession>